<feature type="non-terminal residue" evidence="2">
    <location>
        <position position="148"/>
    </location>
</feature>
<feature type="compositionally biased region" description="Polar residues" evidence="1">
    <location>
        <begin position="107"/>
        <end position="116"/>
    </location>
</feature>
<accession>A0A9N9JFP2</accession>
<evidence type="ECO:0000256" key="1">
    <source>
        <dbReference type="SAM" id="MobiDB-lite"/>
    </source>
</evidence>
<feature type="non-terminal residue" evidence="2">
    <location>
        <position position="1"/>
    </location>
</feature>
<protein>
    <submittedName>
        <fullName evidence="2">10522_t:CDS:1</fullName>
    </submittedName>
</protein>
<feature type="compositionally biased region" description="Basic and acidic residues" evidence="1">
    <location>
        <begin position="1"/>
        <end position="14"/>
    </location>
</feature>
<keyword evidence="3" id="KW-1185">Reference proteome</keyword>
<dbReference type="EMBL" id="CAJVPS010058010">
    <property type="protein sequence ID" value="CAG8779561.1"/>
    <property type="molecule type" value="Genomic_DNA"/>
</dbReference>
<feature type="region of interest" description="Disordered" evidence="1">
    <location>
        <begin position="44"/>
        <end position="64"/>
    </location>
</feature>
<evidence type="ECO:0000313" key="3">
    <source>
        <dbReference type="Proteomes" id="UP000789508"/>
    </source>
</evidence>
<sequence length="148" mass="16942">EWSKEKDQDLKESSGYDSGTGGITIPLGMEFEDPDVMDLARRMQQMTAAAQHEQPQSREQQKLNQTLIREAQQEAENFIDSIILPEMKKNKRKKKETPKLNFENKPGESSNKSPTKMGTFFKAKLSQLDKILQQEADMSDPKIRKGIQ</sequence>
<evidence type="ECO:0000313" key="2">
    <source>
        <dbReference type="EMBL" id="CAG8779561.1"/>
    </source>
</evidence>
<dbReference type="AlphaFoldDB" id="A0A9N9JFP2"/>
<feature type="region of interest" description="Disordered" evidence="1">
    <location>
        <begin position="1"/>
        <end position="29"/>
    </location>
</feature>
<proteinExistence type="predicted"/>
<comment type="caution">
    <text evidence="2">The sequence shown here is derived from an EMBL/GenBank/DDBJ whole genome shotgun (WGS) entry which is preliminary data.</text>
</comment>
<name>A0A9N9JFP2_9GLOM</name>
<feature type="region of interest" description="Disordered" evidence="1">
    <location>
        <begin position="87"/>
        <end position="118"/>
    </location>
</feature>
<reference evidence="2" key="1">
    <citation type="submission" date="2021-06" db="EMBL/GenBank/DDBJ databases">
        <authorList>
            <person name="Kallberg Y."/>
            <person name="Tangrot J."/>
            <person name="Rosling A."/>
        </authorList>
    </citation>
    <scope>NUCLEOTIDE SEQUENCE</scope>
    <source>
        <strain evidence="2">FL130A</strain>
    </source>
</reference>
<dbReference type="Proteomes" id="UP000789508">
    <property type="component" value="Unassembled WGS sequence"/>
</dbReference>
<gene>
    <name evidence="2" type="ORF">ALEPTO_LOCUS14598</name>
</gene>
<organism evidence="2 3">
    <name type="scientific">Ambispora leptoticha</name>
    <dbReference type="NCBI Taxonomy" id="144679"/>
    <lineage>
        <taxon>Eukaryota</taxon>
        <taxon>Fungi</taxon>
        <taxon>Fungi incertae sedis</taxon>
        <taxon>Mucoromycota</taxon>
        <taxon>Glomeromycotina</taxon>
        <taxon>Glomeromycetes</taxon>
        <taxon>Archaeosporales</taxon>
        <taxon>Ambisporaceae</taxon>
        <taxon>Ambispora</taxon>
    </lineage>
</organism>